<gene>
    <name evidence="1" type="ORF">GCM10012289_58600</name>
</gene>
<organism evidence="1 2">
    <name type="scientific">Nonomuraea cavernae</name>
    <dbReference type="NCBI Taxonomy" id="2045107"/>
    <lineage>
        <taxon>Bacteria</taxon>
        <taxon>Bacillati</taxon>
        <taxon>Actinomycetota</taxon>
        <taxon>Actinomycetes</taxon>
        <taxon>Streptosporangiales</taxon>
        <taxon>Streptosporangiaceae</taxon>
        <taxon>Nonomuraea</taxon>
    </lineage>
</organism>
<dbReference type="SUPFAM" id="SSF82607">
    <property type="entry name" value="YbaB-like"/>
    <property type="match status" value="1"/>
</dbReference>
<keyword evidence="2" id="KW-1185">Reference proteome</keyword>
<evidence type="ECO:0000313" key="2">
    <source>
        <dbReference type="Proteomes" id="UP000646523"/>
    </source>
</evidence>
<reference evidence="1" key="1">
    <citation type="journal article" date="2014" name="Int. J. Syst. Evol. Microbiol.">
        <title>Complete genome sequence of Corynebacterium casei LMG S-19264T (=DSM 44701T), isolated from a smear-ripened cheese.</title>
        <authorList>
            <consortium name="US DOE Joint Genome Institute (JGI-PGF)"/>
            <person name="Walter F."/>
            <person name="Albersmeier A."/>
            <person name="Kalinowski J."/>
            <person name="Ruckert C."/>
        </authorList>
    </citation>
    <scope>NUCLEOTIDE SEQUENCE</scope>
    <source>
        <strain evidence="1">CGMCC 4.7368</strain>
    </source>
</reference>
<dbReference type="Pfam" id="PF02575">
    <property type="entry name" value="YbaB_DNA_bd"/>
    <property type="match status" value="1"/>
</dbReference>
<accession>A0A918DP85</accession>
<protein>
    <recommendedName>
        <fullName evidence="3">YbaB/EbfC family DNA-binding protein</fullName>
    </recommendedName>
</protein>
<comment type="caution">
    <text evidence="1">The sequence shown here is derived from an EMBL/GenBank/DDBJ whole genome shotgun (WGS) entry which is preliminary data.</text>
</comment>
<dbReference type="Gene3D" id="3.30.1310.10">
    <property type="entry name" value="Nucleoid-associated protein YbaB-like domain"/>
    <property type="match status" value="1"/>
</dbReference>
<evidence type="ECO:0000313" key="1">
    <source>
        <dbReference type="EMBL" id="GGO77886.1"/>
    </source>
</evidence>
<proteinExistence type="predicted"/>
<dbReference type="AlphaFoldDB" id="A0A918DP85"/>
<dbReference type="InterPro" id="IPR004401">
    <property type="entry name" value="YbaB/EbfC"/>
</dbReference>
<dbReference type="GO" id="GO:0003677">
    <property type="term" value="F:DNA binding"/>
    <property type="evidence" value="ECO:0007669"/>
    <property type="project" value="InterPro"/>
</dbReference>
<name>A0A918DP85_9ACTN</name>
<dbReference type="EMBL" id="BMNH01000023">
    <property type="protein sequence ID" value="GGO77886.1"/>
    <property type="molecule type" value="Genomic_DNA"/>
</dbReference>
<dbReference type="Proteomes" id="UP000646523">
    <property type="component" value="Unassembled WGS sequence"/>
</dbReference>
<dbReference type="InterPro" id="IPR036894">
    <property type="entry name" value="YbaB-like_sf"/>
</dbReference>
<dbReference type="RefSeq" id="WP_189127415.1">
    <property type="nucleotide sequence ID" value="NZ_BMNH01000023.1"/>
</dbReference>
<sequence length="125" mass="13933">MYEHRYDPANIRERDLDEAGRQGEQMLARLEEAQEELEQIVGSGEAPSCQVKAAVDVNGRVLQVAYGPRATRLPSDELAEETLAAVREACADAQRQVHEVMRAALPGYDPAEANARLEQMLNDWI</sequence>
<reference evidence="1" key="2">
    <citation type="submission" date="2020-09" db="EMBL/GenBank/DDBJ databases">
        <authorList>
            <person name="Sun Q."/>
            <person name="Zhou Y."/>
        </authorList>
    </citation>
    <scope>NUCLEOTIDE SEQUENCE</scope>
    <source>
        <strain evidence="1">CGMCC 4.7368</strain>
    </source>
</reference>
<evidence type="ECO:0008006" key="3">
    <source>
        <dbReference type="Google" id="ProtNLM"/>
    </source>
</evidence>